<proteinExistence type="predicted"/>
<sequence length="134" mass="14000">MDTNSSAISAPYSNAPEDVTSNLMGEYLNDRSAPRPHHYGAILAAVAAASVIGGSGATPVQPCRTTSGPSEDLNSMKLEGSIYRSSTHCGLSILDTPVTIQPPGGLVSGNVCCCHSGCWFRTQRLSCNKLRISS</sequence>
<protein>
    <submittedName>
        <fullName evidence="1">Uncharacterized protein</fullName>
    </submittedName>
</protein>
<accession>A0A4E0S275</accession>
<evidence type="ECO:0000313" key="2">
    <source>
        <dbReference type="Proteomes" id="UP000230066"/>
    </source>
</evidence>
<name>A0A4E0S275_FASHE</name>
<dbReference type="AlphaFoldDB" id="A0A4E0S275"/>
<comment type="caution">
    <text evidence="1">The sequence shown here is derived from an EMBL/GenBank/DDBJ whole genome shotgun (WGS) entry which is preliminary data.</text>
</comment>
<dbReference type="EMBL" id="JXXN02000467">
    <property type="protein sequence ID" value="THD27292.1"/>
    <property type="molecule type" value="Genomic_DNA"/>
</dbReference>
<organism evidence="1 2">
    <name type="scientific">Fasciola hepatica</name>
    <name type="common">Liver fluke</name>
    <dbReference type="NCBI Taxonomy" id="6192"/>
    <lineage>
        <taxon>Eukaryota</taxon>
        <taxon>Metazoa</taxon>
        <taxon>Spiralia</taxon>
        <taxon>Lophotrochozoa</taxon>
        <taxon>Platyhelminthes</taxon>
        <taxon>Trematoda</taxon>
        <taxon>Digenea</taxon>
        <taxon>Plagiorchiida</taxon>
        <taxon>Echinostomata</taxon>
        <taxon>Echinostomatoidea</taxon>
        <taxon>Fasciolidae</taxon>
        <taxon>Fasciola</taxon>
    </lineage>
</organism>
<evidence type="ECO:0000313" key="1">
    <source>
        <dbReference type="EMBL" id="THD27292.1"/>
    </source>
</evidence>
<dbReference type="Proteomes" id="UP000230066">
    <property type="component" value="Unassembled WGS sequence"/>
</dbReference>
<reference evidence="1" key="1">
    <citation type="submission" date="2019-03" db="EMBL/GenBank/DDBJ databases">
        <title>Improved annotation for the trematode Fasciola hepatica.</title>
        <authorList>
            <person name="Choi Y.-J."/>
            <person name="Martin J."/>
            <person name="Mitreva M."/>
        </authorList>
    </citation>
    <scope>NUCLEOTIDE SEQUENCE [LARGE SCALE GENOMIC DNA]</scope>
</reference>
<gene>
    <name evidence="1" type="ORF">D915_001878</name>
</gene>
<keyword evidence="2" id="KW-1185">Reference proteome</keyword>